<feature type="transmembrane region" description="Helical" evidence="1">
    <location>
        <begin position="282"/>
        <end position="301"/>
    </location>
</feature>
<sequence length="316" mass="34663">MKGIQWRQGIRSGGITTWELGKVIFPVTFLVSLLQHTPVIDWFVNMLSPAMSWIGLPGQAAIPLVLGNLLNLYAGIGAILTLELTVKQVFILAVMLSFSHNLLVESAVCRRVGVRPLVVIGARLALAILSAWIIHWTWQAGTETAVYGMIPPAEAAPIGWGAILLEAVKTAVFGVMQVGGIVFPLMIGIQILKDLRWLDRFAQWMKPLLRPMGIDSRGSVIMAGGLLFGLAMGAGVIMDQAREKQFTRREMTLMVLFLAACHAVVEDTVIFIPLGIDVLPLLLIRLGVAVLLTLSLAWLWPRPKPTVEIARRREVI</sequence>
<dbReference type="Pfam" id="PF07670">
    <property type="entry name" value="Gate"/>
    <property type="match status" value="2"/>
</dbReference>
<proteinExistence type="predicted"/>
<feature type="transmembrane region" description="Helical" evidence="1">
    <location>
        <begin position="253"/>
        <end position="276"/>
    </location>
</feature>
<dbReference type="RefSeq" id="WP_091565837.1">
    <property type="nucleotide sequence ID" value="NZ_FMZA01000002.1"/>
</dbReference>
<evidence type="ECO:0000313" key="3">
    <source>
        <dbReference type="EMBL" id="SDC00465.1"/>
    </source>
</evidence>
<keyword evidence="1" id="KW-1133">Transmembrane helix</keyword>
<organism evidence="3 4">
    <name type="scientific">Melghirimyces thermohalophilus</name>
    <dbReference type="NCBI Taxonomy" id="1236220"/>
    <lineage>
        <taxon>Bacteria</taxon>
        <taxon>Bacillati</taxon>
        <taxon>Bacillota</taxon>
        <taxon>Bacilli</taxon>
        <taxon>Bacillales</taxon>
        <taxon>Thermoactinomycetaceae</taxon>
        <taxon>Melghirimyces</taxon>
    </lineage>
</organism>
<dbReference type="InterPro" id="IPR011642">
    <property type="entry name" value="Gate_dom"/>
</dbReference>
<keyword evidence="4" id="KW-1185">Reference proteome</keyword>
<feature type="transmembrane region" description="Helical" evidence="1">
    <location>
        <begin position="56"/>
        <end position="80"/>
    </location>
</feature>
<feature type="transmembrane region" description="Helical" evidence="1">
    <location>
        <begin position="23"/>
        <end position="44"/>
    </location>
</feature>
<feature type="transmembrane region" description="Helical" evidence="1">
    <location>
        <begin position="144"/>
        <end position="165"/>
    </location>
</feature>
<accession>A0A1G6I309</accession>
<dbReference type="Proteomes" id="UP000199387">
    <property type="component" value="Unassembled WGS sequence"/>
</dbReference>
<keyword evidence="1" id="KW-0472">Membrane</keyword>
<name>A0A1G6I309_9BACL</name>
<reference evidence="3 4" key="1">
    <citation type="submission" date="2016-10" db="EMBL/GenBank/DDBJ databases">
        <authorList>
            <person name="de Groot N.N."/>
        </authorList>
    </citation>
    <scope>NUCLEOTIDE SEQUENCE [LARGE SCALE GENOMIC DNA]</scope>
    <source>
        <strain evidence="3 4">DSM 45514</strain>
    </source>
</reference>
<evidence type="ECO:0000256" key="1">
    <source>
        <dbReference type="SAM" id="Phobius"/>
    </source>
</evidence>
<feature type="transmembrane region" description="Helical" evidence="1">
    <location>
        <begin position="220"/>
        <end position="241"/>
    </location>
</feature>
<feature type="domain" description="Nucleoside transporter/FeoB GTPase Gate" evidence="2">
    <location>
        <begin position="176"/>
        <end position="265"/>
    </location>
</feature>
<feature type="transmembrane region" description="Helical" evidence="1">
    <location>
        <begin position="116"/>
        <end position="138"/>
    </location>
</feature>
<gene>
    <name evidence="3" type="ORF">SAMN04488112_1028</name>
</gene>
<dbReference type="AlphaFoldDB" id="A0A1G6I309"/>
<dbReference type="OrthoDB" id="9779080at2"/>
<evidence type="ECO:0000313" key="4">
    <source>
        <dbReference type="Proteomes" id="UP000199387"/>
    </source>
</evidence>
<feature type="transmembrane region" description="Helical" evidence="1">
    <location>
        <begin position="172"/>
        <end position="192"/>
    </location>
</feature>
<keyword evidence="1" id="KW-0812">Transmembrane</keyword>
<dbReference type="STRING" id="1236220.SAMN04488112_1028"/>
<protein>
    <submittedName>
        <fullName evidence="3">Nucleoside recognition</fullName>
    </submittedName>
</protein>
<evidence type="ECO:0000259" key="2">
    <source>
        <dbReference type="Pfam" id="PF07670"/>
    </source>
</evidence>
<dbReference type="EMBL" id="FMZA01000002">
    <property type="protein sequence ID" value="SDC00465.1"/>
    <property type="molecule type" value="Genomic_DNA"/>
</dbReference>
<feature type="domain" description="Nucleoside transporter/FeoB GTPase Gate" evidence="2">
    <location>
        <begin position="18"/>
        <end position="100"/>
    </location>
</feature>